<feature type="transmembrane region" description="Helical" evidence="1">
    <location>
        <begin position="62"/>
        <end position="87"/>
    </location>
</feature>
<keyword evidence="1" id="KW-1133">Transmembrane helix</keyword>
<sequence>MPSFRELLAINRPTSLLLNSHRSLDIVGFRCHSPALICRCLRFPYVISCTQFAVMFGTRCRAFLFFPGCKFVFLIFAIAFIVTWSVIKILEIQNPGQTGLLNLIQVPYRRRFGSHKTKVSLEPGRFPFVFSEAVEVSLTRSSSNRDFSQGVCHIRTHYLLQECQTSGQSYSHKNEPVPVSVWSSTGLKRLENRTL</sequence>
<dbReference type="Proteomes" id="UP000286415">
    <property type="component" value="Unassembled WGS sequence"/>
</dbReference>
<comment type="caution">
    <text evidence="2">The sequence shown here is derived from an EMBL/GenBank/DDBJ whole genome shotgun (WGS) entry which is preliminary data.</text>
</comment>
<evidence type="ECO:0000313" key="3">
    <source>
        <dbReference type="Proteomes" id="UP000286415"/>
    </source>
</evidence>
<keyword evidence="1" id="KW-0472">Membrane</keyword>
<protein>
    <submittedName>
        <fullName evidence="2">Uncharacterized protein</fullName>
    </submittedName>
</protein>
<proteinExistence type="predicted"/>
<dbReference type="EMBL" id="NIRI02000042">
    <property type="protein sequence ID" value="KAG5447049.1"/>
    <property type="molecule type" value="Genomic_DNA"/>
</dbReference>
<dbReference type="AlphaFoldDB" id="A0A8T1MDE7"/>
<name>A0A8T1MDE7_CLOSI</name>
<keyword evidence="1" id="KW-0812">Transmembrane</keyword>
<reference evidence="2 3" key="2">
    <citation type="journal article" date="2021" name="Genomics">
        <title>High-quality reference genome for Clonorchis sinensis.</title>
        <authorList>
            <person name="Young N.D."/>
            <person name="Stroehlein A.J."/>
            <person name="Kinkar L."/>
            <person name="Wang T."/>
            <person name="Sohn W.M."/>
            <person name="Chang B.C.H."/>
            <person name="Kaur P."/>
            <person name="Weisz D."/>
            <person name="Dudchenko O."/>
            <person name="Aiden E.L."/>
            <person name="Korhonen P.K."/>
            <person name="Gasser R.B."/>
        </authorList>
    </citation>
    <scope>NUCLEOTIDE SEQUENCE [LARGE SCALE GENOMIC DNA]</scope>
    <source>
        <strain evidence="2">Cs-k2</strain>
    </source>
</reference>
<accession>A0A8T1MDE7</accession>
<organism evidence="2 3">
    <name type="scientific">Clonorchis sinensis</name>
    <name type="common">Chinese liver fluke</name>
    <dbReference type="NCBI Taxonomy" id="79923"/>
    <lineage>
        <taxon>Eukaryota</taxon>
        <taxon>Metazoa</taxon>
        <taxon>Spiralia</taxon>
        <taxon>Lophotrochozoa</taxon>
        <taxon>Platyhelminthes</taxon>
        <taxon>Trematoda</taxon>
        <taxon>Digenea</taxon>
        <taxon>Opisthorchiida</taxon>
        <taxon>Opisthorchiata</taxon>
        <taxon>Opisthorchiidae</taxon>
        <taxon>Clonorchis</taxon>
    </lineage>
</organism>
<keyword evidence="3" id="KW-1185">Reference proteome</keyword>
<evidence type="ECO:0000313" key="2">
    <source>
        <dbReference type="EMBL" id="KAG5447049.1"/>
    </source>
</evidence>
<evidence type="ECO:0000256" key="1">
    <source>
        <dbReference type="SAM" id="Phobius"/>
    </source>
</evidence>
<reference evidence="2 3" key="1">
    <citation type="journal article" date="2018" name="Biotechnol. Adv.">
        <title>Improved genomic resources and new bioinformatic workflow for the carcinogenic parasite Clonorchis sinensis: Biotechnological implications.</title>
        <authorList>
            <person name="Wang D."/>
            <person name="Korhonen P.K."/>
            <person name="Gasser R.B."/>
            <person name="Young N.D."/>
        </authorList>
    </citation>
    <scope>NUCLEOTIDE SEQUENCE [LARGE SCALE GENOMIC DNA]</scope>
    <source>
        <strain evidence="2">Cs-k2</strain>
    </source>
</reference>
<dbReference type="OrthoDB" id="10313387at2759"/>
<gene>
    <name evidence="2" type="ORF">CSKR_108898</name>
</gene>